<protein>
    <submittedName>
        <fullName evidence="2">DUF695 domain-containing protein</fullName>
    </submittedName>
</protein>
<dbReference type="EMBL" id="CP042437">
    <property type="protein sequence ID" value="QEC75282.1"/>
    <property type="molecule type" value="Genomic_DNA"/>
</dbReference>
<dbReference type="Pfam" id="PF05117">
    <property type="entry name" value="DUF695"/>
    <property type="match status" value="1"/>
</dbReference>
<keyword evidence="3" id="KW-1185">Reference proteome</keyword>
<reference evidence="2 3" key="1">
    <citation type="journal article" date="2013" name="J. Microbiol.">
        <title>Mucilaginibacter ginsenosidivorax sp. nov., with ginsenoside converting activity isolated from sediment.</title>
        <authorList>
            <person name="Kim J.K."/>
            <person name="Choi T.E."/>
            <person name="Liu Q.M."/>
            <person name="Park H.Y."/>
            <person name="Yi T.H."/>
            <person name="Yoon M.H."/>
            <person name="Kim S.C."/>
            <person name="Im W.T."/>
        </authorList>
    </citation>
    <scope>NUCLEOTIDE SEQUENCE [LARGE SCALE GENOMIC DNA]</scope>
    <source>
        <strain evidence="2 3">KHI28</strain>
    </source>
</reference>
<name>A0A5B8VWJ7_9SPHI</name>
<evidence type="ECO:0000313" key="3">
    <source>
        <dbReference type="Proteomes" id="UP000321362"/>
    </source>
</evidence>
<organism evidence="2 3">
    <name type="scientific">Mucilaginibacter ginsenosidivorax</name>
    <dbReference type="NCBI Taxonomy" id="862126"/>
    <lineage>
        <taxon>Bacteria</taxon>
        <taxon>Pseudomonadati</taxon>
        <taxon>Bacteroidota</taxon>
        <taxon>Sphingobacteriia</taxon>
        <taxon>Sphingobacteriales</taxon>
        <taxon>Sphingobacteriaceae</taxon>
        <taxon>Mucilaginibacter</taxon>
    </lineage>
</organism>
<dbReference type="RefSeq" id="WP_147052436.1">
    <property type="nucleotide sequence ID" value="NZ_CP042437.1"/>
</dbReference>
<proteinExistence type="predicted"/>
<evidence type="ECO:0000259" key="1">
    <source>
        <dbReference type="Pfam" id="PF05117"/>
    </source>
</evidence>
<dbReference type="InterPro" id="IPR016097">
    <property type="entry name" value="DUF695"/>
</dbReference>
<feature type="domain" description="DUF695" evidence="1">
    <location>
        <begin position="23"/>
        <end position="139"/>
    </location>
</feature>
<gene>
    <name evidence="2" type="ORF">FSB76_04760</name>
</gene>
<dbReference type="AlphaFoldDB" id="A0A5B8VWJ7"/>
<dbReference type="KEGG" id="mgk:FSB76_04760"/>
<evidence type="ECO:0000313" key="2">
    <source>
        <dbReference type="EMBL" id="QEC75282.1"/>
    </source>
</evidence>
<accession>A0A5B8VWJ7</accession>
<dbReference type="Proteomes" id="UP000321362">
    <property type="component" value="Chromosome"/>
</dbReference>
<dbReference type="OrthoDB" id="1449329at2"/>
<sequence length="147" mass="17074">MIEELYLGDSWISLEFSTDGGLPVFVKFRPYMQNFIDTGFYNQRMDVIWSYNSPNETLLPHETDLDLMEQVEEALMDVMEEDNQTILAFSFTGENERWWAWYTTDVDIAGERLNAALAGFEELPISITANTDPDWDEYNGVLEDFAE</sequence>